<protein>
    <submittedName>
        <fullName evidence="3">SirA family protein</fullName>
    </submittedName>
</protein>
<dbReference type="SUPFAM" id="SSF64307">
    <property type="entry name" value="SirA-like"/>
    <property type="match status" value="1"/>
</dbReference>
<evidence type="ECO:0000313" key="3">
    <source>
        <dbReference type="EMBL" id="ABK45639.1"/>
    </source>
</evidence>
<dbReference type="PANTHER" id="PTHR33279">
    <property type="entry name" value="SULFUR CARRIER PROTEIN YEDF-RELATED"/>
    <property type="match status" value="1"/>
</dbReference>
<evidence type="ECO:0000256" key="1">
    <source>
        <dbReference type="ARBA" id="ARBA00008984"/>
    </source>
</evidence>
<dbReference type="KEGG" id="mgm:Mmc1_3149"/>
<accession>A0LCE6</accession>
<proteinExistence type="inferred from homology"/>
<feature type="domain" description="UPF0033" evidence="2">
    <location>
        <begin position="20"/>
        <end position="88"/>
    </location>
</feature>
<dbReference type="HOGENOM" id="CLU_165255_1_2_5"/>
<dbReference type="eggNOG" id="COG0425">
    <property type="taxonomic scope" value="Bacteria"/>
</dbReference>
<dbReference type="InterPro" id="IPR036868">
    <property type="entry name" value="TusA-like_sf"/>
</dbReference>
<comment type="similarity">
    <text evidence="1">Belongs to the sulfur carrier protein TusA family.</text>
</comment>
<dbReference type="InterPro" id="IPR001455">
    <property type="entry name" value="TusA-like"/>
</dbReference>
<organism evidence="3 4">
    <name type="scientific">Magnetococcus marinus (strain ATCC BAA-1437 / JCM 17883 / MC-1)</name>
    <dbReference type="NCBI Taxonomy" id="156889"/>
    <lineage>
        <taxon>Bacteria</taxon>
        <taxon>Pseudomonadati</taxon>
        <taxon>Pseudomonadota</taxon>
        <taxon>Magnetococcia</taxon>
        <taxon>Magnetococcales</taxon>
        <taxon>Magnetococcaceae</taxon>
        <taxon>Magnetococcus</taxon>
    </lineage>
</organism>
<gene>
    <name evidence="3" type="ordered locus">Mmc1_3149</name>
</gene>
<reference evidence="3 4" key="2">
    <citation type="journal article" date="2012" name="Int. J. Syst. Evol. Microbiol.">
        <title>Magnetococcus marinus gen. nov., sp. nov., a marine, magnetotactic bacterium that represents a novel lineage (Magnetococcaceae fam. nov.; Magnetococcales ord. nov.) at the base of the Alphaproteobacteria.</title>
        <authorList>
            <person name="Bazylinski D.A."/>
            <person name="Williams T.J."/>
            <person name="Lefevre C.T."/>
            <person name="Berg R.J."/>
            <person name="Zhang C.L."/>
            <person name="Bowser S.S."/>
            <person name="Dean A.J."/>
            <person name="Beveridge T.J."/>
        </authorList>
    </citation>
    <scope>NUCLEOTIDE SEQUENCE [LARGE SCALE GENOMIC DNA]</scope>
    <source>
        <strain evidence="4">ATCC BAA-1437 / JCM 17883 / MC-1</strain>
    </source>
</reference>
<reference evidence="4" key="1">
    <citation type="journal article" date="2009" name="Appl. Environ. Microbiol.">
        <title>Complete genome sequence of the chemolithoautotrophic marine magnetotactic coccus strain MC-1.</title>
        <authorList>
            <person name="Schubbe S."/>
            <person name="Williams T.J."/>
            <person name="Xie G."/>
            <person name="Kiss H.E."/>
            <person name="Brettin T.S."/>
            <person name="Martinez D."/>
            <person name="Ross C.A."/>
            <person name="Schuler D."/>
            <person name="Cox B.L."/>
            <person name="Nealson K.H."/>
            <person name="Bazylinski D.A."/>
        </authorList>
    </citation>
    <scope>NUCLEOTIDE SEQUENCE [LARGE SCALE GENOMIC DNA]</scope>
    <source>
        <strain evidence="4">ATCC BAA-1437 / JCM 17883 / MC-1</strain>
    </source>
</reference>
<dbReference type="Gene3D" id="3.30.110.40">
    <property type="entry name" value="TusA-like domain"/>
    <property type="match status" value="1"/>
</dbReference>
<dbReference type="AlphaFoldDB" id="A0LCE6"/>
<evidence type="ECO:0000259" key="2">
    <source>
        <dbReference type="Pfam" id="PF01206"/>
    </source>
</evidence>
<sequence>MRTRVMMSQIALKNLAPDGTVDARNLLCPMPILKAESGMMPLKRGEILAVRATDRGIEKDLPAWSDINGHQFLGFIDEPGEKVGLVRKG</sequence>
<name>A0LCE6_MAGMM</name>
<dbReference type="STRING" id="156889.Mmc1_3149"/>
<dbReference type="Proteomes" id="UP000002586">
    <property type="component" value="Chromosome"/>
</dbReference>
<dbReference type="CDD" id="cd00291">
    <property type="entry name" value="SirA_YedF_YeeD"/>
    <property type="match status" value="1"/>
</dbReference>
<dbReference type="PANTHER" id="PTHR33279:SF6">
    <property type="entry name" value="SULFUR CARRIER PROTEIN YEDF-RELATED"/>
    <property type="match status" value="1"/>
</dbReference>
<keyword evidence="4" id="KW-1185">Reference proteome</keyword>
<dbReference type="Pfam" id="PF01206">
    <property type="entry name" value="TusA"/>
    <property type="match status" value="1"/>
</dbReference>
<dbReference type="EMBL" id="CP000471">
    <property type="protein sequence ID" value="ABK45639.1"/>
    <property type="molecule type" value="Genomic_DNA"/>
</dbReference>
<evidence type="ECO:0000313" key="4">
    <source>
        <dbReference type="Proteomes" id="UP000002586"/>
    </source>
</evidence>